<dbReference type="RefSeq" id="WP_424923023.1">
    <property type="nucleotide sequence ID" value="NZ_SNYJ01000002.1"/>
</dbReference>
<dbReference type="InterPro" id="IPR014967">
    <property type="entry name" value="Uncharacterised_YugN-like"/>
</dbReference>
<dbReference type="AlphaFoldDB" id="A0A4R6U7G8"/>
<dbReference type="SUPFAM" id="SSF160755">
    <property type="entry name" value="YugN-like"/>
    <property type="match status" value="1"/>
</dbReference>
<proteinExistence type="predicted"/>
<protein>
    <submittedName>
        <fullName evidence="1">YugN-like protein</fullName>
    </submittedName>
</protein>
<evidence type="ECO:0000313" key="1">
    <source>
        <dbReference type="EMBL" id="TDQ42291.1"/>
    </source>
</evidence>
<dbReference type="Pfam" id="PF08868">
    <property type="entry name" value="YugN"/>
    <property type="match status" value="1"/>
</dbReference>
<keyword evidence="2" id="KW-1185">Reference proteome</keyword>
<dbReference type="EMBL" id="SNYJ01000002">
    <property type="protein sequence ID" value="TDQ42291.1"/>
    <property type="molecule type" value="Genomic_DNA"/>
</dbReference>
<dbReference type="Proteomes" id="UP000295632">
    <property type="component" value="Unassembled WGS sequence"/>
</dbReference>
<organism evidence="1 2">
    <name type="scientific">Aureibacillus halotolerans</name>
    <dbReference type="NCBI Taxonomy" id="1508390"/>
    <lineage>
        <taxon>Bacteria</taxon>
        <taxon>Bacillati</taxon>
        <taxon>Bacillota</taxon>
        <taxon>Bacilli</taxon>
        <taxon>Bacillales</taxon>
        <taxon>Bacillaceae</taxon>
        <taxon>Aureibacillus</taxon>
    </lineage>
</organism>
<dbReference type="Gene3D" id="3.30.310.100">
    <property type="entry name" value="YugN-like"/>
    <property type="match status" value="1"/>
</dbReference>
<name>A0A4R6U7G8_9BACI</name>
<comment type="caution">
    <text evidence="1">The sequence shown here is derived from an EMBL/GenBank/DDBJ whole genome shotgun (WGS) entry which is preliminary data.</text>
</comment>
<reference evidence="1 2" key="1">
    <citation type="submission" date="2019-03" db="EMBL/GenBank/DDBJ databases">
        <title>Genomic Encyclopedia of Type Strains, Phase IV (KMG-IV): sequencing the most valuable type-strain genomes for metagenomic binning, comparative biology and taxonomic classification.</title>
        <authorList>
            <person name="Goeker M."/>
        </authorList>
    </citation>
    <scope>NUCLEOTIDE SEQUENCE [LARGE SCALE GENOMIC DNA]</scope>
    <source>
        <strain evidence="1 2">DSM 28697</strain>
    </source>
</reference>
<dbReference type="InterPro" id="IPR036491">
    <property type="entry name" value="YugN-like_sf"/>
</dbReference>
<evidence type="ECO:0000313" key="2">
    <source>
        <dbReference type="Proteomes" id="UP000295632"/>
    </source>
</evidence>
<accession>A0A4R6U7G8</accession>
<gene>
    <name evidence="1" type="ORF">EV213_102322</name>
</gene>
<sequence length="121" mass="13788">MKFSEFEFEGKQVPLPILDGIMDEIGFTRAGQWDYERVTYDFKFEDMTAGNVYYLRLQGFATEGDVDKGNAIIQLLPAAYLGRHYYPHGVEYDNEDFPAGIVSHCKDKLHQVLDAVTASIQ</sequence>